<dbReference type="PANTHER" id="PTHR30589:SF0">
    <property type="entry name" value="PHOSPHATIDYLGLYCEROL--PROLIPOPROTEIN DIACYLGLYCERYL TRANSFERASE"/>
    <property type="match status" value="1"/>
</dbReference>
<sequence>MTFPAIDPVFLRLGPLQFRWYGLMYVLGFILSYFVIRREVRRSQVSLSDEGVADLILALALGVVLGGRFGYVLFYDLPAYLAHPLKIFAIWQGGMSFHGGLTGVFLAALWFSRSRGIPLPVLGDLAALAAPIGLGLGRIGNFINGELFGRPTTVPWGIVFPDGGPLPRHPSQLYEAFLEGLVLFFLVRLAYRRLNVSGAAMATFLAGYGLFRIVVEWFRQPDQQLGLFLGSFSMGQLLSLPLVLLGGGLLVWFMRKERLSRPQ</sequence>
<dbReference type="GO" id="GO:0008961">
    <property type="term" value="F:phosphatidylglycerol-prolipoprotein diacylglyceryl transferase activity"/>
    <property type="evidence" value="ECO:0007669"/>
    <property type="project" value="UniProtKB-EC"/>
</dbReference>
<dbReference type="Pfam" id="PF01790">
    <property type="entry name" value="LGT"/>
    <property type="match status" value="1"/>
</dbReference>
<dbReference type="RefSeq" id="WP_305731973.1">
    <property type="nucleotide sequence ID" value="NZ_OW150024.1"/>
</dbReference>
<dbReference type="EMBL" id="OW150024">
    <property type="protein sequence ID" value="CAH2031134.1"/>
    <property type="molecule type" value="Genomic_DNA"/>
</dbReference>
<comment type="function">
    <text evidence="7">Catalyzes the transfer of the diacylglyceryl group from phosphatidylglycerol to the sulfhydryl group of the N-terminal cysteine of a prolipoprotein, the first step in the formation of mature lipoproteins.</text>
</comment>
<evidence type="ECO:0000256" key="3">
    <source>
        <dbReference type="ARBA" id="ARBA00022679"/>
    </source>
</evidence>
<comment type="similarity">
    <text evidence="1 7">Belongs to the Lgt family.</text>
</comment>
<comment type="subcellular location">
    <subcellularLocation>
        <location evidence="7">Cell membrane</location>
        <topology evidence="7">Multi-pass membrane protein</topology>
    </subcellularLocation>
</comment>
<keyword evidence="2 7" id="KW-1003">Cell membrane</keyword>
<evidence type="ECO:0000256" key="5">
    <source>
        <dbReference type="ARBA" id="ARBA00022989"/>
    </source>
</evidence>
<evidence type="ECO:0000313" key="8">
    <source>
        <dbReference type="EMBL" id="CAH2031134.1"/>
    </source>
</evidence>
<dbReference type="PANTHER" id="PTHR30589">
    <property type="entry name" value="PROLIPOPROTEIN DIACYLGLYCERYL TRANSFERASE"/>
    <property type="match status" value="1"/>
</dbReference>
<comment type="pathway">
    <text evidence="7">Protein modification; lipoprotein biosynthesis (diacylglyceryl transfer).</text>
</comment>
<evidence type="ECO:0000313" key="9">
    <source>
        <dbReference type="Proteomes" id="UP001295463"/>
    </source>
</evidence>
<keyword evidence="6 7" id="KW-0472">Membrane</keyword>
<accession>A0ABM9D7D4</accession>
<feature type="transmembrane region" description="Helical" evidence="7">
    <location>
        <begin position="227"/>
        <end position="253"/>
    </location>
</feature>
<keyword evidence="5 7" id="KW-1133">Transmembrane helix</keyword>
<feature type="transmembrane region" description="Helical" evidence="7">
    <location>
        <begin position="18"/>
        <end position="36"/>
    </location>
</feature>
<dbReference type="PROSITE" id="PS01311">
    <property type="entry name" value="LGT"/>
    <property type="match status" value="1"/>
</dbReference>
<keyword evidence="9" id="KW-1185">Reference proteome</keyword>
<gene>
    <name evidence="7 8" type="primary">lgt</name>
    <name evidence="8" type="ORF">GEAMG1_1304</name>
</gene>
<reference evidence="8 9" key="1">
    <citation type="submission" date="2022-03" db="EMBL/GenBank/DDBJ databases">
        <authorList>
            <person name="Koch H."/>
        </authorList>
    </citation>
    <scope>NUCLEOTIDE SEQUENCE [LARGE SCALE GENOMIC DNA]</scope>
    <source>
        <strain evidence="8 9">G1</strain>
    </source>
</reference>
<evidence type="ECO:0000256" key="6">
    <source>
        <dbReference type="ARBA" id="ARBA00023136"/>
    </source>
</evidence>
<dbReference type="Proteomes" id="UP001295463">
    <property type="component" value="Chromosome"/>
</dbReference>
<dbReference type="HAMAP" id="MF_01147">
    <property type="entry name" value="Lgt"/>
    <property type="match status" value="1"/>
</dbReference>
<dbReference type="InterPro" id="IPR001640">
    <property type="entry name" value="Lgt"/>
</dbReference>
<name>A0ABM9D7D4_9BACT</name>
<dbReference type="EC" id="2.5.1.145" evidence="7"/>
<evidence type="ECO:0000256" key="7">
    <source>
        <dbReference type="HAMAP-Rule" id="MF_01147"/>
    </source>
</evidence>
<evidence type="ECO:0000256" key="4">
    <source>
        <dbReference type="ARBA" id="ARBA00022692"/>
    </source>
</evidence>
<feature type="binding site" evidence="7">
    <location>
        <position position="138"/>
    </location>
    <ligand>
        <name>a 1,2-diacyl-sn-glycero-3-phospho-(1'-sn-glycerol)</name>
        <dbReference type="ChEBI" id="CHEBI:64716"/>
    </ligand>
</feature>
<evidence type="ECO:0000256" key="2">
    <source>
        <dbReference type="ARBA" id="ARBA00022475"/>
    </source>
</evidence>
<feature type="transmembrane region" description="Helical" evidence="7">
    <location>
        <begin position="56"/>
        <end position="75"/>
    </location>
</feature>
<proteinExistence type="inferred from homology"/>
<evidence type="ECO:0000256" key="1">
    <source>
        <dbReference type="ARBA" id="ARBA00007150"/>
    </source>
</evidence>
<protein>
    <recommendedName>
        <fullName evidence="7">Phosphatidylglycerol--prolipoprotein diacylglyceryl transferase</fullName>
        <ecNumber evidence="7">2.5.1.145</ecNumber>
    </recommendedName>
</protein>
<feature type="transmembrane region" description="Helical" evidence="7">
    <location>
        <begin position="87"/>
        <end position="109"/>
    </location>
</feature>
<feature type="transmembrane region" description="Helical" evidence="7">
    <location>
        <begin position="198"/>
        <end position="215"/>
    </location>
</feature>
<comment type="catalytic activity">
    <reaction evidence="7">
        <text>L-cysteinyl-[prolipoprotein] + a 1,2-diacyl-sn-glycero-3-phospho-(1'-sn-glycerol) = an S-1,2-diacyl-sn-glyceryl-L-cysteinyl-[prolipoprotein] + sn-glycerol 1-phosphate + H(+)</text>
        <dbReference type="Rhea" id="RHEA:56712"/>
        <dbReference type="Rhea" id="RHEA-COMP:14679"/>
        <dbReference type="Rhea" id="RHEA-COMP:14680"/>
        <dbReference type="ChEBI" id="CHEBI:15378"/>
        <dbReference type="ChEBI" id="CHEBI:29950"/>
        <dbReference type="ChEBI" id="CHEBI:57685"/>
        <dbReference type="ChEBI" id="CHEBI:64716"/>
        <dbReference type="ChEBI" id="CHEBI:140658"/>
        <dbReference type="EC" id="2.5.1.145"/>
    </reaction>
</comment>
<dbReference type="NCBIfam" id="TIGR00544">
    <property type="entry name" value="lgt"/>
    <property type="match status" value="1"/>
</dbReference>
<keyword evidence="3 7" id="KW-0808">Transferase</keyword>
<organism evidence="8 9">
    <name type="scientific">Trichlorobacter ammonificans</name>
    <dbReference type="NCBI Taxonomy" id="2916410"/>
    <lineage>
        <taxon>Bacteria</taxon>
        <taxon>Pseudomonadati</taxon>
        <taxon>Thermodesulfobacteriota</taxon>
        <taxon>Desulfuromonadia</taxon>
        <taxon>Geobacterales</taxon>
        <taxon>Geobacteraceae</taxon>
        <taxon>Trichlorobacter</taxon>
    </lineage>
</organism>
<keyword evidence="4 7" id="KW-0812">Transmembrane</keyword>